<sequence length="356" mass="38160">MSLFPRREPRSRPASRSRRRCRDCGGFIEARTPTTKYISTQAELLLDSEKAGNGDVREVKSMVDANRTFILGQCATCRAVADRAKHLVAEHEVFALRLGTLSYAEDLFTSGLLALDLLGVPAATADAAFTSAGAKKAVGLLVRGDVGLAHAGADARYLGRLYPIFTIRGQRQGGDGTRWSHLASAEVDAVREGYLAWQKLRVERTQPIPAPEGGCMFCGIGAVMGLASQGASIWGNERKIDSRTLGGPGLGTITGHLCPVCRKSVEMAGAFGAQTLTRALLDYVGYKRNVWAGYPEAEGLQAWAVTRRGRDGMANPTPWAHEKALAEARRWAASASKTAPGALVWDDEHGARPAVA</sequence>
<accession>A0ABV8Q4T3</accession>
<dbReference type="RefSeq" id="WP_390228401.1">
    <property type="nucleotide sequence ID" value="NZ_JBHSCN010000005.1"/>
</dbReference>
<proteinExistence type="predicted"/>
<organism evidence="1 2">
    <name type="scientific">Gryllotalpicola reticulitermitis</name>
    <dbReference type="NCBI Taxonomy" id="1184153"/>
    <lineage>
        <taxon>Bacteria</taxon>
        <taxon>Bacillati</taxon>
        <taxon>Actinomycetota</taxon>
        <taxon>Actinomycetes</taxon>
        <taxon>Micrococcales</taxon>
        <taxon>Microbacteriaceae</taxon>
        <taxon>Gryllotalpicola</taxon>
    </lineage>
</organism>
<dbReference type="EMBL" id="JBHSCN010000005">
    <property type="protein sequence ID" value="MFC4243375.1"/>
    <property type="molecule type" value="Genomic_DNA"/>
</dbReference>
<reference evidence="2" key="1">
    <citation type="journal article" date="2019" name="Int. J. Syst. Evol. Microbiol.">
        <title>The Global Catalogue of Microorganisms (GCM) 10K type strain sequencing project: providing services to taxonomists for standard genome sequencing and annotation.</title>
        <authorList>
            <consortium name="The Broad Institute Genomics Platform"/>
            <consortium name="The Broad Institute Genome Sequencing Center for Infectious Disease"/>
            <person name="Wu L."/>
            <person name="Ma J."/>
        </authorList>
    </citation>
    <scope>NUCLEOTIDE SEQUENCE [LARGE SCALE GENOMIC DNA]</scope>
    <source>
        <strain evidence="2">CGMCC 1.10363</strain>
    </source>
</reference>
<name>A0ABV8Q4T3_9MICO</name>
<evidence type="ECO:0000313" key="2">
    <source>
        <dbReference type="Proteomes" id="UP001595900"/>
    </source>
</evidence>
<dbReference type="Proteomes" id="UP001595900">
    <property type="component" value="Unassembled WGS sequence"/>
</dbReference>
<gene>
    <name evidence="1" type="ORF">ACFOYW_08315</name>
</gene>
<evidence type="ECO:0008006" key="3">
    <source>
        <dbReference type="Google" id="ProtNLM"/>
    </source>
</evidence>
<comment type="caution">
    <text evidence="1">The sequence shown here is derived from an EMBL/GenBank/DDBJ whole genome shotgun (WGS) entry which is preliminary data.</text>
</comment>
<keyword evidence="2" id="KW-1185">Reference proteome</keyword>
<protein>
    <recommendedName>
        <fullName evidence="3">HNH endonuclease</fullName>
    </recommendedName>
</protein>
<evidence type="ECO:0000313" key="1">
    <source>
        <dbReference type="EMBL" id="MFC4243375.1"/>
    </source>
</evidence>